<evidence type="ECO:0000256" key="1">
    <source>
        <dbReference type="SAM" id="MobiDB-lite"/>
    </source>
</evidence>
<feature type="transmembrane region" description="Helical" evidence="2">
    <location>
        <begin position="71"/>
        <end position="89"/>
    </location>
</feature>
<evidence type="ECO:0000313" key="4">
    <source>
        <dbReference type="Proteomes" id="UP001386955"/>
    </source>
</evidence>
<name>A0AAN9XML4_PSOTE</name>
<comment type="caution">
    <text evidence="3">The sequence shown here is derived from an EMBL/GenBank/DDBJ whole genome shotgun (WGS) entry which is preliminary data.</text>
</comment>
<keyword evidence="4" id="KW-1185">Reference proteome</keyword>
<feature type="compositionally biased region" description="Basic and acidic residues" evidence="1">
    <location>
        <begin position="1"/>
        <end position="10"/>
    </location>
</feature>
<dbReference type="Proteomes" id="UP001386955">
    <property type="component" value="Unassembled WGS sequence"/>
</dbReference>
<accession>A0AAN9XML4</accession>
<keyword evidence="2" id="KW-0812">Transmembrane</keyword>
<protein>
    <recommendedName>
        <fullName evidence="5">Transmembrane protein</fullName>
    </recommendedName>
</protein>
<evidence type="ECO:0008006" key="5">
    <source>
        <dbReference type="Google" id="ProtNLM"/>
    </source>
</evidence>
<dbReference type="AlphaFoldDB" id="A0AAN9XML4"/>
<organism evidence="3 4">
    <name type="scientific">Psophocarpus tetragonolobus</name>
    <name type="common">Winged bean</name>
    <name type="synonym">Dolichos tetragonolobus</name>
    <dbReference type="NCBI Taxonomy" id="3891"/>
    <lineage>
        <taxon>Eukaryota</taxon>
        <taxon>Viridiplantae</taxon>
        <taxon>Streptophyta</taxon>
        <taxon>Embryophyta</taxon>
        <taxon>Tracheophyta</taxon>
        <taxon>Spermatophyta</taxon>
        <taxon>Magnoliopsida</taxon>
        <taxon>eudicotyledons</taxon>
        <taxon>Gunneridae</taxon>
        <taxon>Pentapetalae</taxon>
        <taxon>rosids</taxon>
        <taxon>fabids</taxon>
        <taxon>Fabales</taxon>
        <taxon>Fabaceae</taxon>
        <taxon>Papilionoideae</taxon>
        <taxon>50 kb inversion clade</taxon>
        <taxon>NPAAA clade</taxon>
        <taxon>indigoferoid/millettioid clade</taxon>
        <taxon>Phaseoleae</taxon>
        <taxon>Psophocarpus</taxon>
    </lineage>
</organism>
<gene>
    <name evidence="3" type="ORF">VNO78_10290</name>
</gene>
<reference evidence="3 4" key="1">
    <citation type="submission" date="2024-01" db="EMBL/GenBank/DDBJ databases">
        <title>The genomes of 5 underutilized Papilionoideae crops provide insights into root nodulation and disease resistanc.</title>
        <authorList>
            <person name="Jiang F."/>
        </authorList>
    </citation>
    <scope>NUCLEOTIDE SEQUENCE [LARGE SCALE GENOMIC DNA]</scope>
    <source>
        <strain evidence="3">DUOXIRENSHENG_FW03</strain>
        <tissue evidence="3">Leaves</tissue>
    </source>
</reference>
<keyword evidence="2" id="KW-1133">Transmembrane helix</keyword>
<feature type="region of interest" description="Disordered" evidence="1">
    <location>
        <begin position="1"/>
        <end position="22"/>
    </location>
</feature>
<sequence>MRHHFMDHGKVASTTEDEGQDEKIDDLGLGLRFEDRKVILGGISWKIKKIERFGQIVSDWSDFVYHRFSQVLSVHYLFSNVCFLSSLWFPLDVLLLVFFPFSGFSAVSYTAMPSYL</sequence>
<evidence type="ECO:0000256" key="2">
    <source>
        <dbReference type="SAM" id="Phobius"/>
    </source>
</evidence>
<proteinExistence type="predicted"/>
<dbReference type="EMBL" id="JAYMYS010000003">
    <property type="protein sequence ID" value="KAK7399115.1"/>
    <property type="molecule type" value="Genomic_DNA"/>
</dbReference>
<evidence type="ECO:0000313" key="3">
    <source>
        <dbReference type="EMBL" id="KAK7399115.1"/>
    </source>
</evidence>
<keyword evidence="2" id="KW-0472">Membrane</keyword>